<reference evidence="8 9" key="1">
    <citation type="journal article" date="2020" name="bioRxiv">
        <title>Whole genome comparisons of ergot fungi reveals the divergence and evolution of species within the genus Claviceps are the result of varying mechanisms driving genome evolution and host range expansion.</title>
        <authorList>
            <person name="Wyka S.A."/>
            <person name="Mondo S.J."/>
            <person name="Liu M."/>
            <person name="Dettman J."/>
            <person name="Nalam V."/>
            <person name="Broders K.D."/>
        </authorList>
    </citation>
    <scope>NUCLEOTIDE SEQUENCE [LARGE SCALE GENOMIC DNA]</scope>
    <source>
        <strain evidence="8 9">Clav52</strain>
    </source>
</reference>
<feature type="region of interest" description="Disordered" evidence="5">
    <location>
        <begin position="1"/>
        <end position="78"/>
    </location>
</feature>
<evidence type="ECO:0000313" key="9">
    <source>
        <dbReference type="Proteomes" id="UP000707071"/>
    </source>
</evidence>
<keyword evidence="9" id="KW-1185">Reference proteome</keyword>
<evidence type="ECO:0000256" key="2">
    <source>
        <dbReference type="ARBA" id="ARBA00022771"/>
    </source>
</evidence>
<dbReference type="InterPro" id="IPR013083">
    <property type="entry name" value="Znf_RING/FYVE/PHD"/>
</dbReference>
<feature type="compositionally biased region" description="Acidic residues" evidence="5">
    <location>
        <begin position="40"/>
        <end position="67"/>
    </location>
</feature>
<evidence type="ECO:0000256" key="5">
    <source>
        <dbReference type="SAM" id="MobiDB-lite"/>
    </source>
</evidence>
<feature type="compositionally biased region" description="Basic and acidic residues" evidence="5">
    <location>
        <begin position="1"/>
        <end position="14"/>
    </location>
</feature>
<evidence type="ECO:0000256" key="4">
    <source>
        <dbReference type="PROSITE-ProRule" id="PRU00175"/>
    </source>
</evidence>
<dbReference type="Gene3D" id="1.20.58.1480">
    <property type="match status" value="1"/>
</dbReference>
<dbReference type="PROSITE" id="PS50089">
    <property type="entry name" value="ZF_RING_2"/>
    <property type="match status" value="2"/>
</dbReference>
<dbReference type="SMART" id="SM00464">
    <property type="entry name" value="LON"/>
    <property type="match status" value="1"/>
</dbReference>
<name>A0A9P7QIF5_9HYPO</name>
<dbReference type="Pfam" id="PF02190">
    <property type="entry name" value="LON_substr_bdg"/>
    <property type="match status" value="1"/>
</dbReference>
<protein>
    <submittedName>
        <fullName evidence="8">Uncharacterized protein</fullName>
    </submittedName>
</protein>
<sequence length="680" mass="76829">MTSLYREDRRHPSDESLSAPGPQDDEPDIRHLDATRFESVDDDYDDFQDFDYDYGYDMDDMDDEDTNNDNNNNKNTEEDTMVRNRPLGLQHIRHVVRLFQCRRCHKPFRNPVTLPCGQSLCKSCIPETHVRASITYPSVPDRLQGFRCPFDECSKVHALSDCSLDVVLNKVSLVMEQELERARVAASVSSVQTGMKLLNPWQVAAVPSLQDSDVETRLLPGGRLVSTWDLARDGGLSIDTEVVYMDGPSSEHDGGSSINSDTDSRTADLRSLTRLQTLARHEMDCQVCYAFFHDPFTTGCGHTFCRPCLHRILDHSHRCPICRRVLATNPLLNPQPCPSNGTIVRLTETCWPQEKRAREEAVAAEIAARHQDLDMPLFVCTLAFPAMPTFLHVFEPRYRLMIRRALEGNKTFGMVLPKRPRDREDQPFHPCGTLLRIIDAQFYPDGRSLVETVGLTRFRVLRYGELDGYTVAKTERIDDVSLEEEEAIEAAEATGRAHDHENFTPLTTTASSTSTSTTATAVTCCETLEHDHDAAQSANSHANAPLEGTATTTATDSHSMNPSPHGDPMQTPPHHTGSVTASELHTMSTQALMRFATEFVTRMRSKSVPWLTERMLAIYGECPHDPALFPWWLASMLPVRDLEKYRLLATSSVRERLKICCLWIVEWETQKWSLHHCVIL</sequence>
<evidence type="ECO:0000259" key="6">
    <source>
        <dbReference type="PROSITE" id="PS50089"/>
    </source>
</evidence>
<dbReference type="InterPro" id="IPR017907">
    <property type="entry name" value="Znf_RING_CS"/>
</dbReference>
<dbReference type="Gene3D" id="2.30.130.40">
    <property type="entry name" value="LON domain-like"/>
    <property type="match status" value="1"/>
</dbReference>
<evidence type="ECO:0000256" key="1">
    <source>
        <dbReference type="ARBA" id="ARBA00022723"/>
    </source>
</evidence>
<feature type="compositionally biased region" description="Polar residues" evidence="5">
    <location>
        <begin position="549"/>
        <end position="562"/>
    </location>
</feature>
<evidence type="ECO:0000313" key="8">
    <source>
        <dbReference type="EMBL" id="KAG6298402.1"/>
    </source>
</evidence>
<dbReference type="SMART" id="SM00184">
    <property type="entry name" value="RING"/>
    <property type="match status" value="2"/>
</dbReference>
<feature type="region of interest" description="Disordered" evidence="5">
    <location>
        <begin position="492"/>
        <end position="517"/>
    </location>
</feature>
<feature type="region of interest" description="Disordered" evidence="5">
    <location>
        <begin position="534"/>
        <end position="579"/>
    </location>
</feature>
<dbReference type="PROSITE" id="PS51787">
    <property type="entry name" value="LON_N"/>
    <property type="match status" value="1"/>
</dbReference>
<gene>
    <name evidence="8" type="ORF">E4U09_000839</name>
</gene>
<dbReference type="GO" id="GO:0061630">
    <property type="term" value="F:ubiquitin protein ligase activity"/>
    <property type="evidence" value="ECO:0007669"/>
    <property type="project" value="TreeGrafter"/>
</dbReference>
<dbReference type="InterPro" id="IPR003111">
    <property type="entry name" value="Lon_prtase_N"/>
</dbReference>
<dbReference type="PANTHER" id="PTHR23327:SF42">
    <property type="entry name" value="LON PEPTIDASE N-TERMINAL DOMAIN AND RING FINGER PROTEIN C14F5.10C"/>
    <property type="match status" value="1"/>
</dbReference>
<evidence type="ECO:0000259" key="7">
    <source>
        <dbReference type="PROSITE" id="PS51787"/>
    </source>
</evidence>
<dbReference type="InterPro" id="IPR046336">
    <property type="entry name" value="Lon_prtase_N_sf"/>
</dbReference>
<dbReference type="Proteomes" id="UP000707071">
    <property type="component" value="Unassembled WGS sequence"/>
</dbReference>
<dbReference type="SUPFAM" id="SSF88697">
    <property type="entry name" value="PUA domain-like"/>
    <property type="match status" value="1"/>
</dbReference>
<comment type="caution">
    <text evidence="8">The sequence shown here is derived from an EMBL/GenBank/DDBJ whole genome shotgun (WGS) entry which is preliminary data.</text>
</comment>
<feature type="domain" description="Lon N-terminal" evidence="7">
    <location>
        <begin position="363"/>
        <end position="668"/>
    </location>
</feature>
<feature type="domain" description="RING-type" evidence="6">
    <location>
        <begin position="101"/>
        <end position="152"/>
    </location>
</feature>
<dbReference type="GO" id="GO:0008270">
    <property type="term" value="F:zinc ion binding"/>
    <property type="evidence" value="ECO:0007669"/>
    <property type="project" value="UniProtKB-KW"/>
</dbReference>
<proteinExistence type="predicted"/>
<dbReference type="InterPro" id="IPR015947">
    <property type="entry name" value="PUA-like_sf"/>
</dbReference>
<feature type="compositionally biased region" description="Low complexity" evidence="5">
    <location>
        <begin position="507"/>
        <end position="517"/>
    </location>
</feature>
<dbReference type="Gene3D" id="3.30.40.10">
    <property type="entry name" value="Zinc/RING finger domain, C3HC4 (zinc finger)"/>
    <property type="match status" value="2"/>
</dbReference>
<dbReference type="PROSITE" id="PS00518">
    <property type="entry name" value="ZF_RING_1"/>
    <property type="match status" value="1"/>
</dbReference>
<keyword evidence="1" id="KW-0479">Metal-binding</keyword>
<keyword evidence="2 4" id="KW-0863">Zinc-finger</keyword>
<keyword evidence="3" id="KW-0862">Zinc</keyword>
<organism evidence="8 9">
    <name type="scientific">Claviceps aff. purpurea</name>
    <dbReference type="NCBI Taxonomy" id="1967640"/>
    <lineage>
        <taxon>Eukaryota</taxon>
        <taxon>Fungi</taxon>
        <taxon>Dikarya</taxon>
        <taxon>Ascomycota</taxon>
        <taxon>Pezizomycotina</taxon>
        <taxon>Sordariomycetes</taxon>
        <taxon>Hypocreomycetidae</taxon>
        <taxon>Hypocreales</taxon>
        <taxon>Clavicipitaceae</taxon>
        <taxon>Claviceps</taxon>
    </lineage>
</organism>
<dbReference type="AlphaFoldDB" id="A0A9P7QIF5"/>
<dbReference type="SUPFAM" id="SSF57850">
    <property type="entry name" value="RING/U-box"/>
    <property type="match status" value="2"/>
</dbReference>
<dbReference type="PANTHER" id="PTHR23327">
    <property type="entry name" value="RING FINGER PROTEIN 127"/>
    <property type="match status" value="1"/>
</dbReference>
<dbReference type="Pfam" id="PF13923">
    <property type="entry name" value="zf-C3HC4_2"/>
    <property type="match status" value="1"/>
</dbReference>
<feature type="compositionally biased region" description="Basic and acidic residues" evidence="5">
    <location>
        <begin position="28"/>
        <end position="39"/>
    </location>
</feature>
<dbReference type="InterPro" id="IPR001841">
    <property type="entry name" value="Znf_RING"/>
</dbReference>
<feature type="domain" description="RING-type" evidence="6">
    <location>
        <begin position="285"/>
        <end position="323"/>
    </location>
</feature>
<dbReference type="EMBL" id="SRRH01000126">
    <property type="protein sequence ID" value="KAG6298402.1"/>
    <property type="molecule type" value="Genomic_DNA"/>
</dbReference>
<evidence type="ECO:0000256" key="3">
    <source>
        <dbReference type="ARBA" id="ARBA00022833"/>
    </source>
</evidence>
<accession>A0A9P7QIF5</accession>